<protein>
    <recommendedName>
        <fullName evidence="4">Rrn9 domain-containing protein</fullName>
    </recommendedName>
</protein>
<feature type="region of interest" description="Disordered" evidence="1">
    <location>
        <begin position="367"/>
        <end position="399"/>
    </location>
</feature>
<keyword evidence="3" id="KW-1185">Reference proteome</keyword>
<feature type="compositionally biased region" description="Acidic residues" evidence="1">
    <location>
        <begin position="377"/>
        <end position="389"/>
    </location>
</feature>
<evidence type="ECO:0000256" key="1">
    <source>
        <dbReference type="SAM" id="MobiDB-lite"/>
    </source>
</evidence>
<dbReference type="VEuPathDB" id="FungiDB:TRICI_001768"/>
<accession>A0A642V961</accession>
<sequence length="419" mass="48155">MDEEVELAYNEGENEDVEATQADDVREMTASEKYNFRTEGRRILQALDESQRQDLSLHLYSTHLMHRDLKVTRHMFPKMRWAEWPMTSIAKNEGNGDVFDHCTPIPDVNDRYTDPVHPARKPASAPLSLRDRFRSPTMHEATDILFHELDAVYQRAVNQQLYKRGLEPRVEPPPKLPVQTCTKVFERLEGLLDRVVKERVNAKGKVGTTYKPEDWMNVLSHDLMAGNPLDRCRRLFLRKKKQVPLRRYHQLSMMQGHVHRAPIEAKPAKAIAKERQMTSKLPKVTNSELLMSMSAKLPEIPPEFSTTKKHVKKTMKTVQKLEKLTKTLQHSNSLDIVDPKTYKIAKSMGAFNVQTPDDLFVTNIKGINLKPMPPRNDDDENEENNEEYSTELPDASGNAADQIAIEGLLSLRDYSFTNT</sequence>
<name>A0A642V961_9ASCO</name>
<comment type="caution">
    <text evidence="2">The sequence shown here is derived from an EMBL/GenBank/DDBJ whole genome shotgun (WGS) entry which is preliminary data.</text>
</comment>
<dbReference type="AlphaFoldDB" id="A0A642V961"/>
<evidence type="ECO:0000313" key="3">
    <source>
        <dbReference type="Proteomes" id="UP000761534"/>
    </source>
</evidence>
<proteinExistence type="predicted"/>
<evidence type="ECO:0000313" key="2">
    <source>
        <dbReference type="EMBL" id="KAA8916117.1"/>
    </source>
</evidence>
<evidence type="ECO:0008006" key="4">
    <source>
        <dbReference type="Google" id="ProtNLM"/>
    </source>
</evidence>
<organism evidence="2 3">
    <name type="scientific">Trichomonascus ciferrii</name>
    <dbReference type="NCBI Taxonomy" id="44093"/>
    <lineage>
        <taxon>Eukaryota</taxon>
        <taxon>Fungi</taxon>
        <taxon>Dikarya</taxon>
        <taxon>Ascomycota</taxon>
        <taxon>Saccharomycotina</taxon>
        <taxon>Dipodascomycetes</taxon>
        <taxon>Dipodascales</taxon>
        <taxon>Trichomonascaceae</taxon>
        <taxon>Trichomonascus</taxon>
        <taxon>Trichomonascus ciferrii complex</taxon>
    </lineage>
</organism>
<dbReference type="Proteomes" id="UP000761534">
    <property type="component" value="Unassembled WGS sequence"/>
</dbReference>
<gene>
    <name evidence="2" type="ORF">TRICI_001768</name>
</gene>
<dbReference type="EMBL" id="SWFS01000123">
    <property type="protein sequence ID" value="KAA8916117.1"/>
    <property type="molecule type" value="Genomic_DNA"/>
</dbReference>
<dbReference type="OrthoDB" id="4068335at2759"/>
<reference evidence="2" key="1">
    <citation type="journal article" date="2019" name="G3 (Bethesda)">
        <title>Genome Assemblies of Two Rare Opportunistic Yeast Pathogens: Diutina rugosa (syn. Candida rugosa) and Trichomonascus ciferrii (syn. Candida ciferrii).</title>
        <authorList>
            <person name="Mixao V."/>
            <person name="Saus E."/>
            <person name="Hansen A.P."/>
            <person name="Lass-Florl C."/>
            <person name="Gabaldon T."/>
        </authorList>
    </citation>
    <scope>NUCLEOTIDE SEQUENCE</scope>
    <source>
        <strain evidence="2">CBS 4856</strain>
    </source>
</reference>